<dbReference type="Pfam" id="PF14769">
    <property type="entry name" value="CLAMP"/>
    <property type="match status" value="1"/>
</dbReference>
<dbReference type="Proteomes" id="UP000316726">
    <property type="component" value="Chromosome 9"/>
</dbReference>
<accession>A0A5B8MS33</accession>
<dbReference type="AlphaFoldDB" id="A0A5B8MS33"/>
<dbReference type="PANTHER" id="PTHR28457:SF1">
    <property type="entry name" value="CILIA- AND FLAGELLA-ASSOCIATED PROTEIN 119"/>
    <property type="match status" value="1"/>
</dbReference>
<evidence type="ECO:0000256" key="1">
    <source>
        <dbReference type="SAM" id="Coils"/>
    </source>
</evidence>
<reference evidence="3 4" key="1">
    <citation type="submission" date="2018-07" db="EMBL/GenBank/DDBJ databases">
        <title>The complete nuclear genome of the prasinophyte Chloropicon primus (CCMP1205).</title>
        <authorList>
            <person name="Pombert J.-F."/>
            <person name="Otis C."/>
            <person name="Turmel M."/>
            <person name="Lemieux C."/>
        </authorList>
    </citation>
    <scope>NUCLEOTIDE SEQUENCE [LARGE SCALE GENOMIC DNA]</scope>
    <source>
        <strain evidence="3 4">CCMP1205</strain>
    </source>
</reference>
<feature type="region of interest" description="Disordered" evidence="2">
    <location>
        <begin position="178"/>
        <end position="233"/>
    </location>
</feature>
<gene>
    <name evidence="3" type="ORF">A3770_09p56050</name>
</gene>
<dbReference type="EMBL" id="CP031042">
    <property type="protein sequence ID" value="QDZ23087.1"/>
    <property type="molecule type" value="Genomic_DNA"/>
</dbReference>
<proteinExistence type="predicted"/>
<feature type="region of interest" description="Disordered" evidence="2">
    <location>
        <begin position="1"/>
        <end position="27"/>
    </location>
</feature>
<evidence type="ECO:0000313" key="3">
    <source>
        <dbReference type="EMBL" id="QDZ23087.1"/>
    </source>
</evidence>
<protein>
    <submittedName>
        <fullName evidence="3">Uncharacterized protein</fullName>
    </submittedName>
</protein>
<dbReference type="PANTHER" id="PTHR28457">
    <property type="entry name" value="COILED-COIL DOMAIN-CONTAINING PROTEIN 189"/>
    <property type="match status" value="1"/>
</dbReference>
<feature type="compositionally biased region" description="Acidic residues" evidence="2">
    <location>
        <begin position="206"/>
        <end position="226"/>
    </location>
</feature>
<evidence type="ECO:0000313" key="4">
    <source>
        <dbReference type="Proteomes" id="UP000316726"/>
    </source>
</evidence>
<keyword evidence="1" id="KW-0175">Coiled coil</keyword>
<keyword evidence="4" id="KW-1185">Reference proteome</keyword>
<organism evidence="3 4">
    <name type="scientific">Chloropicon primus</name>
    <dbReference type="NCBI Taxonomy" id="1764295"/>
    <lineage>
        <taxon>Eukaryota</taxon>
        <taxon>Viridiplantae</taxon>
        <taxon>Chlorophyta</taxon>
        <taxon>Chloropicophyceae</taxon>
        <taxon>Chloropicales</taxon>
        <taxon>Chloropicaceae</taxon>
        <taxon>Chloropicon</taxon>
    </lineage>
</organism>
<feature type="compositionally biased region" description="Acidic residues" evidence="2">
    <location>
        <begin position="1"/>
        <end position="18"/>
    </location>
</feature>
<feature type="compositionally biased region" description="Basic and acidic residues" evidence="2">
    <location>
        <begin position="194"/>
        <end position="205"/>
    </location>
</feature>
<sequence>MAEEPADVPVPQEEEGGEEQTQAPEPTLDLEAIEEFYKESLGTSQAVDFIASKLEFTEYTTNVKESIEAETYEQMLSYSKNCGLSVEQTSGFIGLFTRVVKALKEGKSKEETEKLSKEALTGMCETIPNFNANIVKFMLDFLAQTVFQHYNLYSYVYQLPQREQDLVNVTLEVETARVPPLSHGELEVEEEEPEKATEDPLKEGAEEGEEGEPVEGDEEQPEDQEEPPVNVIIESEIARRVELLKEKMQAEYAEREQKLLQKLEEIQSN</sequence>
<feature type="coiled-coil region" evidence="1">
    <location>
        <begin position="238"/>
        <end position="269"/>
    </location>
</feature>
<evidence type="ECO:0000256" key="2">
    <source>
        <dbReference type="SAM" id="MobiDB-lite"/>
    </source>
</evidence>
<name>A0A5B8MS33_9CHLO</name>
<dbReference type="InterPro" id="IPR032727">
    <property type="entry name" value="CLAMP"/>
</dbReference>